<organism evidence="2 3">
    <name type="scientific">Pleurodeles waltl</name>
    <name type="common">Iberian ribbed newt</name>
    <dbReference type="NCBI Taxonomy" id="8319"/>
    <lineage>
        <taxon>Eukaryota</taxon>
        <taxon>Metazoa</taxon>
        <taxon>Chordata</taxon>
        <taxon>Craniata</taxon>
        <taxon>Vertebrata</taxon>
        <taxon>Euteleostomi</taxon>
        <taxon>Amphibia</taxon>
        <taxon>Batrachia</taxon>
        <taxon>Caudata</taxon>
        <taxon>Salamandroidea</taxon>
        <taxon>Salamandridae</taxon>
        <taxon>Pleurodelinae</taxon>
        <taxon>Pleurodeles</taxon>
    </lineage>
</organism>
<feature type="compositionally biased region" description="Polar residues" evidence="1">
    <location>
        <begin position="31"/>
        <end position="40"/>
    </location>
</feature>
<evidence type="ECO:0000256" key="1">
    <source>
        <dbReference type="SAM" id="MobiDB-lite"/>
    </source>
</evidence>
<dbReference type="EMBL" id="JANPWB010000003">
    <property type="protein sequence ID" value="KAJ1198495.1"/>
    <property type="molecule type" value="Genomic_DNA"/>
</dbReference>
<keyword evidence="3" id="KW-1185">Reference proteome</keyword>
<proteinExistence type="predicted"/>
<comment type="caution">
    <text evidence="2">The sequence shown here is derived from an EMBL/GenBank/DDBJ whole genome shotgun (WGS) entry which is preliminary data.</text>
</comment>
<reference evidence="2" key="1">
    <citation type="journal article" date="2022" name="bioRxiv">
        <title>Sequencing and chromosome-scale assembly of the giantPleurodeles waltlgenome.</title>
        <authorList>
            <person name="Brown T."/>
            <person name="Elewa A."/>
            <person name="Iarovenko S."/>
            <person name="Subramanian E."/>
            <person name="Araus A.J."/>
            <person name="Petzold A."/>
            <person name="Susuki M."/>
            <person name="Suzuki K.-i.T."/>
            <person name="Hayashi T."/>
            <person name="Toyoda A."/>
            <person name="Oliveira C."/>
            <person name="Osipova E."/>
            <person name="Leigh N.D."/>
            <person name="Simon A."/>
            <person name="Yun M.H."/>
        </authorList>
    </citation>
    <scope>NUCLEOTIDE SEQUENCE</scope>
    <source>
        <strain evidence="2">20211129_DDA</strain>
        <tissue evidence="2">Liver</tissue>
    </source>
</reference>
<evidence type="ECO:0000313" key="3">
    <source>
        <dbReference type="Proteomes" id="UP001066276"/>
    </source>
</evidence>
<accession>A0AAV7VE07</accession>
<name>A0AAV7VE07_PLEWA</name>
<sequence length="115" mass="11953">MHLSSSAQSSCELQQCQREMNLSIALGPGEQIQQHRSSQRPAPAKRSTGGIVKKAHLRRIGLCNPGPRRQDTTAARVGMLPPARADLTLRVSIPGTEDGAAGAGRSASALCGAAA</sequence>
<evidence type="ECO:0000313" key="2">
    <source>
        <dbReference type="EMBL" id="KAJ1198495.1"/>
    </source>
</evidence>
<gene>
    <name evidence="2" type="ORF">NDU88_002336</name>
</gene>
<protein>
    <submittedName>
        <fullName evidence="2">Uncharacterized protein</fullName>
    </submittedName>
</protein>
<dbReference type="Proteomes" id="UP001066276">
    <property type="component" value="Chromosome 2_1"/>
</dbReference>
<dbReference type="AlphaFoldDB" id="A0AAV7VE07"/>
<feature type="region of interest" description="Disordered" evidence="1">
    <location>
        <begin position="24"/>
        <end position="51"/>
    </location>
</feature>